<protein>
    <submittedName>
        <fullName evidence="1">Uncharacterized protein</fullName>
    </submittedName>
</protein>
<name>A0A3N4J3Q0_9PEZI</name>
<reference evidence="1 2" key="1">
    <citation type="journal article" date="2018" name="Nat. Ecol. Evol.">
        <title>Pezizomycetes genomes reveal the molecular basis of ectomycorrhizal truffle lifestyle.</title>
        <authorList>
            <person name="Murat C."/>
            <person name="Payen T."/>
            <person name="Noel B."/>
            <person name="Kuo A."/>
            <person name="Morin E."/>
            <person name="Chen J."/>
            <person name="Kohler A."/>
            <person name="Krizsan K."/>
            <person name="Balestrini R."/>
            <person name="Da Silva C."/>
            <person name="Montanini B."/>
            <person name="Hainaut M."/>
            <person name="Levati E."/>
            <person name="Barry K.W."/>
            <person name="Belfiori B."/>
            <person name="Cichocki N."/>
            <person name="Clum A."/>
            <person name="Dockter R.B."/>
            <person name="Fauchery L."/>
            <person name="Guy J."/>
            <person name="Iotti M."/>
            <person name="Le Tacon F."/>
            <person name="Lindquist E.A."/>
            <person name="Lipzen A."/>
            <person name="Malagnac F."/>
            <person name="Mello A."/>
            <person name="Molinier V."/>
            <person name="Miyauchi S."/>
            <person name="Poulain J."/>
            <person name="Riccioni C."/>
            <person name="Rubini A."/>
            <person name="Sitrit Y."/>
            <person name="Splivallo R."/>
            <person name="Traeger S."/>
            <person name="Wang M."/>
            <person name="Zifcakova L."/>
            <person name="Wipf D."/>
            <person name="Zambonelli A."/>
            <person name="Paolocci F."/>
            <person name="Nowrousian M."/>
            <person name="Ottonello S."/>
            <person name="Baldrian P."/>
            <person name="Spatafora J.W."/>
            <person name="Henrissat B."/>
            <person name="Nagy L.G."/>
            <person name="Aury J.M."/>
            <person name="Wincker P."/>
            <person name="Grigoriev I.V."/>
            <person name="Bonfante P."/>
            <person name="Martin F.M."/>
        </authorList>
    </citation>
    <scope>NUCLEOTIDE SEQUENCE [LARGE SCALE GENOMIC DNA]</scope>
    <source>
        <strain evidence="1 2">120613-1</strain>
    </source>
</reference>
<accession>A0A3N4J3Q0</accession>
<feature type="non-terminal residue" evidence="1">
    <location>
        <position position="1"/>
    </location>
</feature>
<evidence type="ECO:0000313" key="1">
    <source>
        <dbReference type="EMBL" id="RPA91857.1"/>
    </source>
</evidence>
<keyword evidence="2" id="KW-1185">Reference proteome</keyword>
<dbReference type="OrthoDB" id="5425161at2759"/>
<dbReference type="Proteomes" id="UP000276215">
    <property type="component" value="Unassembled WGS sequence"/>
</dbReference>
<proteinExistence type="predicted"/>
<gene>
    <name evidence="1" type="ORF">L873DRAFT_1712328</name>
</gene>
<sequence>ELVTLCEAISGDSYPLPPMLILSCTLHLEDWTMKTNLEDNVLLTVSDTSYSNNRLPLQWIFHFDYFSSTR</sequence>
<evidence type="ECO:0000313" key="2">
    <source>
        <dbReference type="Proteomes" id="UP000276215"/>
    </source>
</evidence>
<dbReference type="AlphaFoldDB" id="A0A3N4J3Q0"/>
<organism evidence="1 2">
    <name type="scientific">Choiromyces venosus 120613-1</name>
    <dbReference type="NCBI Taxonomy" id="1336337"/>
    <lineage>
        <taxon>Eukaryota</taxon>
        <taxon>Fungi</taxon>
        <taxon>Dikarya</taxon>
        <taxon>Ascomycota</taxon>
        <taxon>Pezizomycotina</taxon>
        <taxon>Pezizomycetes</taxon>
        <taxon>Pezizales</taxon>
        <taxon>Tuberaceae</taxon>
        <taxon>Choiromyces</taxon>
    </lineage>
</organism>
<dbReference type="EMBL" id="ML120486">
    <property type="protein sequence ID" value="RPA91857.1"/>
    <property type="molecule type" value="Genomic_DNA"/>
</dbReference>